<dbReference type="AlphaFoldDB" id="A0A0V1KP25"/>
<evidence type="ECO:0000313" key="1">
    <source>
        <dbReference type="EMBL" id="KRZ48661.1"/>
    </source>
</evidence>
<reference evidence="1 2" key="1">
    <citation type="submission" date="2015-05" db="EMBL/GenBank/DDBJ databases">
        <title>Evolution of Trichinella species and genotypes.</title>
        <authorList>
            <person name="Korhonen P.K."/>
            <person name="Edoardo P."/>
            <person name="Giuseppe L.R."/>
            <person name="Gasser R.B."/>
        </authorList>
    </citation>
    <scope>NUCLEOTIDE SEQUENCE [LARGE SCALE GENOMIC DNA]</scope>
    <source>
        <strain evidence="1">ISS10</strain>
    </source>
</reference>
<evidence type="ECO:0000313" key="2">
    <source>
        <dbReference type="Proteomes" id="UP000054721"/>
    </source>
</evidence>
<gene>
    <name evidence="1" type="ORF">T02_11495</name>
</gene>
<organism evidence="1 2">
    <name type="scientific">Trichinella nativa</name>
    <dbReference type="NCBI Taxonomy" id="6335"/>
    <lineage>
        <taxon>Eukaryota</taxon>
        <taxon>Metazoa</taxon>
        <taxon>Ecdysozoa</taxon>
        <taxon>Nematoda</taxon>
        <taxon>Enoplea</taxon>
        <taxon>Dorylaimia</taxon>
        <taxon>Trichinellida</taxon>
        <taxon>Trichinellidae</taxon>
        <taxon>Trichinella</taxon>
    </lineage>
</organism>
<comment type="caution">
    <text evidence="1">The sequence shown here is derived from an EMBL/GenBank/DDBJ whole genome shotgun (WGS) entry which is preliminary data.</text>
</comment>
<sequence>MSRALRSASWFLNYHRLVLTVKSLPPRTQLQSEHIIRQPVVNLQAVQNCQLTLLAVETYACSYSTVGCFAGLCSLVMRNVRALSMLDNAKGFSAT</sequence>
<protein>
    <submittedName>
        <fullName evidence="1">Uncharacterized protein</fullName>
    </submittedName>
</protein>
<dbReference type="Proteomes" id="UP000054721">
    <property type="component" value="Unassembled WGS sequence"/>
</dbReference>
<name>A0A0V1KP25_9BILA</name>
<accession>A0A0V1KP25</accession>
<keyword evidence="2" id="KW-1185">Reference proteome</keyword>
<dbReference type="EMBL" id="JYDW01000378">
    <property type="protein sequence ID" value="KRZ48661.1"/>
    <property type="molecule type" value="Genomic_DNA"/>
</dbReference>
<proteinExistence type="predicted"/>